<protein>
    <submittedName>
        <fullName evidence="6">Membrane associated serine protease, rhomboid family</fullName>
    </submittedName>
</protein>
<dbReference type="OrthoDB" id="9778756at2"/>
<keyword evidence="3 5" id="KW-1133">Transmembrane helix</keyword>
<keyword evidence="6" id="KW-0378">Hydrolase</keyword>
<feature type="transmembrane region" description="Helical" evidence="5">
    <location>
        <begin position="20"/>
        <end position="37"/>
    </location>
</feature>
<name>A0A1I0XWF2_9CLOT</name>
<proteinExistence type="predicted"/>
<keyword evidence="6" id="KW-0645">Protease</keyword>
<dbReference type="AlphaFoldDB" id="A0A1I0XWF2"/>
<accession>A0A1I0XWF2</accession>
<evidence type="ECO:0000313" key="6">
    <source>
        <dbReference type="EMBL" id="SFB05395.1"/>
    </source>
</evidence>
<keyword evidence="2 5" id="KW-0812">Transmembrane</keyword>
<dbReference type="Proteomes" id="UP000198619">
    <property type="component" value="Unassembled WGS sequence"/>
</dbReference>
<gene>
    <name evidence="6" type="ORF">SAMN04488528_101042</name>
</gene>
<sequence length="263" mass="31148">MKWLDKLDSKFGKFAIKNLMLYIIIANAIIYFVIFFMGRTDIVQFLYLDTGKVMSGEIWRLFTFVLLPPMTSPFFLVFALYFYYLAGNGLEHQWGSFKFNFYYFSGMIGIIIASFITGGISNATFLNLSLFLAFARLYPDYEILLFFILPIPVRYMAIFNWLYMGYNFIFSDNQYRILIVFCLLNYFVFFGKEIVVSTKNKKRSHRYKAATETYVNSKNYIHKCEVCGITDVDNPNMEFRYCSKCNGHYEYCIDHLKNHEHKK</sequence>
<organism evidence="6 7">
    <name type="scientific">Clostridium frigidicarnis</name>
    <dbReference type="NCBI Taxonomy" id="84698"/>
    <lineage>
        <taxon>Bacteria</taxon>
        <taxon>Bacillati</taxon>
        <taxon>Bacillota</taxon>
        <taxon>Clostridia</taxon>
        <taxon>Eubacteriales</taxon>
        <taxon>Clostridiaceae</taxon>
        <taxon>Clostridium</taxon>
    </lineage>
</organism>
<evidence type="ECO:0000256" key="5">
    <source>
        <dbReference type="SAM" id="Phobius"/>
    </source>
</evidence>
<dbReference type="RefSeq" id="WP_090040438.1">
    <property type="nucleotide sequence ID" value="NZ_FOKI01000010.1"/>
</dbReference>
<feature type="transmembrane region" description="Helical" evidence="5">
    <location>
        <begin position="104"/>
        <end position="131"/>
    </location>
</feature>
<keyword evidence="7" id="KW-1185">Reference proteome</keyword>
<dbReference type="SUPFAM" id="SSF144091">
    <property type="entry name" value="Rhomboid-like"/>
    <property type="match status" value="1"/>
</dbReference>
<evidence type="ECO:0000256" key="4">
    <source>
        <dbReference type="ARBA" id="ARBA00023136"/>
    </source>
</evidence>
<dbReference type="GO" id="GO:0008233">
    <property type="term" value="F:peptidase activity"/>
    <property type="evidence" value="ECO:0007669"/>
    <property type="project" value="UniProtKB-KW"/>
</dbReference>
<dbReference type="EMBL" id="FOKI01000010">
    <property type="protein sequence ID" value="SFB05395.1"/>
    <property type="molecule type" value="Genomic_DNA"/>
</dbReference>
<reference evidence="6 7" key="1">
    <citation type="submission" date="2016-10" db="EMBL/GenBank/DDBJ databases">
        <authorList>
            <person name="de Groot N.N."/>
        </authorList>
    </citation>
    <scope>NUCLEOTIDE SEQUENCE [LARGE SCALE GENOMIC DNA]</scope>
    <source>
        <strain evidence="6 7">DSM 12271</strain>
    </source>
</reference>
<feature type="transmembrane region" description="Helical" evidence="5">
    <location>
        <begin position="143"/>
        <end position="163"/>
    </location>
</feature>
<dbReference type="Gene3D" id="1.20.1540.10">
    <property type="entry name" value="Rhomboid-like"/>
    <property type="match status" value="1"/>
</dbReference>
<evidence type="ECO:0000256" key="3">
    <source>
        <dbReference type="ARBA" id="ARBA00022989"/>
    </source>
</evidence>
<evidence type="ECO:0000256" key="1">
    <source>
        <dbReference type="ARBA" id="ARBA00004141"/>
    </source>
</evidence>
<keyword evidence="4 5" id="KW-0472">Membrane</keyword>
<evidence type="ECO:0000313" key="7">
    <source>
        <dbReference type="Proteomes" id="UP000198619"/>
    </source>
</evidence>
<feature type="transmembrane region" description="Helical" evidence="5">
    <location>
        <begin position="175"/>
        <end position="196"/>
    </location>
</feature>
<dbReference type="InterPro" id="IPR035952">
    <property type="entry name" value="Rhomboid-like_sf"/>
</dbReference>
<feature type="transmembrane region" description="Helical" evidence="5">
    <location>
        <begin position="58"/>
        <end position="84"/>
    </location>
</feature>
<dbReference type="GO" id="GO:0006508">
    <property type="term" value="P:proteolysis"/>
    <property type="evidence" value="ECO:0007669"/>
    <property type="project" value="UniProtKB-KW"/>
</dbReference>
<comment type="subcellular location">
    <subcellularLocation>
        <location evidence="1">Membrane</location>
        <topology evidence="1">Multi-pass membrane protein</topology>
    </subcellularLocation>
</comment>
<dbReference type="STRING" id="84698.SAMN04488528_101042"/>
<dbReference type="GO" id="GO:0016020">
    <property type="term" value="C:membrane"/>
    <property type="evidence" value="ECO:0007669"/>
    <property type="project" value="UniProtKB-SubCell"/>
</dbReference>
<evidence type="ECO:0000256" key="2">
    <source>
        <dbReference type="ARBA" id="ARBA00022692"/>
    </source>
</evidence>